<dbReference type="AlphaFoldDB" id="A0A4Y2D6P7"/>
<sequence>MKKIMVTIAEGVRGRIVLPPEIYLQLLKALKVFDRVTVPKGDGWIGSRGQGHREVSLSLWSKAMSFFLEVKSKISEARGSVDVRGETLPPTS</sequence>
<protein>
    <submittedName>
        <fullName evidence="1">Uncharacterized protein</fullName>
    </submittedName>
</protein>
<proteinExistence type="predicted"/>
<evidence type="ECO:0000313" key="2">
    <source>
        <dbReference type="Proteomes" id="UP000499080"/>
    </source>
</evidence>
<keyword evidence="2" id="KW-1185">Reference proteome</keyword>
<name>A0A4Y2D6P7_ARAVE</name>
<evidence type="ECO:0000313" key="1">
    <source>
        <dbReference type="EMBL" id="GBM11939.1"/>
    </source>
</evidence>
<accession>A0A4Y2D6P7</accession>
<dbReference type="Proteomes" id="UP000499080">
    <property type="component" value="Unassembled WGS sequence"/>
</dbReference>
<gene>
    <name evidence="1" type="ORF">AVEN_209635_1</name>
</gene>
<comment type="caution">
    <text evidence="1">The sequence shown here is derived from an EMBL/GenBank/DDBJ whole genome shotgun (WGS) entry which is preliminary data.</text>
</comment>
<reference evidence="1 2" key="1">
    <citation type="journal article" date="2019" name="Sci. Rep.">
        <title>Orb-weaving spider Araneus ventricosus genome elucidates the spidroin gene catalogue.</title>
        <authorList>
            <person name="Kono N."/>
            <person name="Nakamura H."/>
            <person name="Ohtoshi R."/>
            <person name="Moran D.A.P."/>
            <person name="Shinohara A."/>
            <person name="Yoshida Y."/>
            <person name="Fujiwara M."/>
            <person name="Mori M."/>
            <person name="Tomita M."/>
            <person name="Arakawa K."/>
        </authorList>
    </citation>
    <scope>NUCLEOTIDE SEQUENCE [LARGE SCALE GENOMIC DNA]</scope>
</reference>
<dbReference type="EMBL" id="BGPR01000306">
    <property type="protein sequence ID" value="GBM11939.1"/>
    <property type="molecule type" value="Genomic_DNA"/>
</dbReference>
<organism evidence="1 2">
    <name type="scientific">Araneus ventricosus</name>
    <name type="common">Orbweaver spider</name>
    <name type="synonym">Epeira ventricosa</name>
    <dbReference type="NCBI Taxonomy" id="182803"/>
    <lineage>
        <taxon>Eukaryota</taxon>
        <taxon>Metazoa</taxon>
        <taxon>Ecdysozoa</taxon>
        <taxon>Arthropoda</taxon>
        <taxon>Chelicerata</taxon>
        <taxon>Arachnida</taxon>
        <taxon>Araneae</taxon>
        <taxon>Araneomorphae</taxon>
        <taxon>Entelegynae</taxon>
        <taxon>Araneoidea</taxon>
        <taxon>Araneidae</taxon>
        <taxon>Araneus</taxon>
    </lineage>
</organism>